<dbReference type="InterPro" id="IPR011990">
    <property type="entry name" value="TPR-like_helical_dom_sf"/>
</dbReference>
<dbReference type="STRING" id="1921510.BSL82_01990"/>
<dbReference type="SUPFAM" id="SSF48452">
    <property type="entry name" value="TPR-like"/>
    <property type="match status" value="1"/>
</dbReference>
<proteinExistence type="predicted"/>
<evidence type="ECO:0000256" key="1">
    <source>
        <dbReference type="PROSITE-ProRule" id="PRU00339"/>
    </source>
</evidence>
<dbReference type="InterPro" id="IPR019734">
    <property type="entry name" value="TPR_rpt"/>
</dbReference>
<dbReference type="Proteomes" id="UP000182063">
    <property type="component" value="Chromosome"/>
</dbReference>
<feature type="chain" id="PRO_5012950461" evidence="3">
    <location>
        <begin position="24"/>
        <end position="175"/>
    </location>
</feature>
<feature type="repeat" description="TPR" evidence="1">
    <location>
        <begin position="68"/>
        <end position="101"/>
    </location>
</feature>
<evidence type="ECO:0000313" key="4">
    <source>
        <dbReference type="EMBL" id="API58223.1"/>
    </source>
</evidence>
<dbReference type="EMBL" id="CP018221">
    <property type="protein sequence ID" value="API58223.1"/>
    <property type="molecule type" value="Genomic_DNA"/>
</dbReference>
<dbReference type="Pfam" id="PF14559">
    <property type="entry name" value="TPR_19"/>
    <property type="match status" value="1"/>
</dbReference>
<keyword evidence="3" id="KW-0732">Signal</keyword>
<dbReference type="PROSITE" id="PS51257">
    <property type="entry name" value="PROKAR_LIPOPROTEIN"/>
    <property type="match status" value="1"/>
</dbReference>
<evidence type="ECO:0000256" key="2">
    <source>
        <dbReference type="SAM" id="MobiDB-lite"/>
    </source>
</evidence>
<name>A0A1L3ZRH1_9SPHN</name>
<accession>A0A1L3ZRH1</accession>
<protein>
    <submittedName>
        <fullName evidence="4">Uncharacterized protein</fullName>
    </submittedName>
</protein>
<sequence>MRYSPVAMALALGFACVSSGVLAQKPDSQINPLSVSLARAGEAALAAKNYQGAIDRLESALAADPRNRRAYILLGKVAQAQELPGKAIGLYGQALALEPNDLAALEAQGGAMVQRGAVKRAEANLERIRTLCKRACAEAQGLAAVIAKGPPPAVVTAQSSTVAPPPENGAKPVKN</sequence>
<dbReference type="PROSITE" id="PS50005">
    <property type="entry name" value="TPR"/>
    <property type="match status" value="2"/>
</dbReference>
<dbReference type="Gene3D" id="1.25.40.10">
    <property type="entry name" value="Tetratricopeptide repeat domain"/>
    <property type="match status" value="1"/>
</dbReference>
<dbReference type="RefSeq" id="WP_072595799.1">
    <property type="nucleotide sequence ID" value="NZ_CP018221.1"/>
</dbReference>
<reference evidence="5" key="1">
    <citation type="submission" date="2016-11" db="EMBL/GenBank/DDBJ databases">
        <title>Complete Genome Sequence of alachlor-degrading Sphingomonas sp. strain JJ-A5.</title>
        <authorList>
            <person name="Lee H."/>
            <person name="Ka J.-O."/>
        </authorList>
    </citation>
    <scope>NUCLEOTIDE SEQUENCE [LARGE SCALE GENOMIC DNA]</scope>
    <source>
        <strain evidence="5">JJ-A5</strain>
    </source>
</reference>
<feature type="signal peptide" evidence="3">
    <location>
        <begin position="1"/>
        <end position="23"/>
    </location>
</feature>
<keyword evidence="1" id="KW-0802">TPR repeat</keyword>
<gene>
    <name evidence="4" type="ORF">BSL82_01990</name>
</gene>
<dbReference type="KEGG" id="sphj:BSL82_01990"/>
<dbReference type="SMART" id="SM00028">
    <property type="entry name" value="TPR"/>
    <property type="match status" value="2"/>
</dbReference>
<organism evidence="4 5">
    <name type="scientific">Tardibacter chloracetimidivorans</name>
    <dbReference type="NCBI Taxonomy" id="1921510"/>
    <lineage>
        <taxon>Bacteria</taxon>
        <taxon>Pseudomonadati</taxon>
        <taxon>Pseudomonadota</taxon>
        <taxon>Alphaproteobacteria</taxon>
        <taxon>Sphingomonadales</taxon>
        <taxon>Sphingomonadaceae</taxon>
        <taxon>Tardibacter</taxon>
    </lineage>
</organism>
<evidence type="ECO:0000256" key="3">
    <source>
        <dbReference type="SAM" id="SignalP"/>
    </source>
</evidence>
<feature type="repeat" description="TPR" evidence="1">
    <location>
        <begin position="34"/>
        <end position="67"/>
    </location>
</feature>
<evidence type="ECO:0000313" key="5">
    <source>
        <dbReference type="Proteomes" id="UP000182063"/>
    </source>
</evidence>
<dbReference type="AlphaFoldDB" id="A0A1L3ZRH1"/>
<feature type="region of interest" description="Disordered" evidence="2">
    <location>
        <begin position="155"/>
        <end position="175"/>
    </location>
</feature>
<keyword evidence="5" id="KW-1185">Reference proteome</keyword>
<dbReference type="OrthoDB" id="8480982at2"/>